<dbReference type="GO" id="GO:0032259">
    <property type="term" value="P:methylation"/>
    <property type="evidence" value="ECO:0007669"/>
    <property type="project" value="UniProtKB-KW"/>
</dbReference>
<evidence type="ECO:0000313" key="7">
    <source>
        <dbReference type="EMBL" id="WOJ97448.1"/>
    </source>
</evidence>
<dbReference type="PANTHER" id="PTHR31760:SF0">
    <property type="entry name" value="S-ADENOSYL-L-METHIONINE-DEPENDENT METHYLTRANSFERASES SUPERFAMILY PROTEIN"/>
    <property type="match status" value="1"/>
</dbReference>
<dbReference type="Gene3D" id="3.40.50.150">
    <property type="entry name" value="Vaccinia Virus protein VP39"/>
    <property type="match status" value="1"/>
</dbReference>
<protein>
    <recommendedName>
        <fullName evidence="6">Ribosomal RNA small subunit methyltransferase G</fullName>
        <ecNumber evidence="6">2.1.1.170</ecNumber>
    </recommendedName>
    <alternativeName>
        <fullName evidence="6">16S rRNA 7-methylguanosine methyltransferase</fullName>
        <shortName evidence="6">16S rRNA m7G methyltransferase</shortName>
    </alternativeName>
</protein>
<proteinExistence type="inferred from homology"/>
<comment type="subcellular location">
    <subcellularLocation>
        <location evidence="6">Cytoplasm</location>
    </subcellularLocation>
</comment>
<evidence type="ECO:0000256" key="1">
    <source>
        <dbReference type="ARBA" id="ARBA00022490"/>
    </source>
</evidence>
<feature type="binding site" evidence="6">
    <location>
        <position position="139"/>
    </location>
    <ligand>
        <name>S-adenosyl-L-methionine</name>
        <dbReference type="ChEBI" id="CHEBI:59789"/>
    </ligand>
</feature>
<dbReference type="InterPro" id="IPR003682">
    <property type="entry name" value="rRNA_ssu_MeTfrase_G"/>
</dbReference>
<name>A0ABZ0IFH8_9GAMM</name>
<dbReference type="Pfam" id="PF02527">
    <property type="entry name" value="GidB"/>
    <property type="match status" value="1"/>
</dbReference>
<comment type="caution">
    <text evidence="6">Lacks conserved residue(s) required for the propagation of feature annotation.</text>
</comment>
<dbReference type="EMBL" id="CP136865">
    <property type="protein sequence ID" value="WOJ97448.1"/>
    <property type="molecule type" value="Genomic_DNA"/>
</dbReference>
<evidence type="ECO:0000256" key="2">
    <source>
        <dbReference type="ARBA" id="ARBA00022552"/>
    </source>
</evidence>
<gene>
    <name evidence="6 7" type="primary">rsmG</name>
    <name evidence="7" type="ORF">R0137_02485</name>
</gene>
<dbReference type="PANTHER" id="PTHR31760">
    <property type="entry name" value="S-ADENOSYL-L-METHIONINE-DEPENDENT METHYLTRANSFERASES SUPERFAMILY PROTEIN"/>
    <property type="match status" value="1"/>
</dbReference>
<dbReference type="RefSeq" id="WP_407328295.1">
    <property type="nucleotide sequence ID" value="NZ_CP136865.1"/>
</dbReference>
<dbReference type="GO" id="GO:0008168">
    <property type="term" value="F:methyltransferase activity"/>
    <property type="evidence" value="ECO:0007669"/>
    <property type="project" value="UniProtKB-KW"/>
</dbReference>
<dbReference type="NCBIfam" id="TIGR00138">
    <property type="entry name" value="rsmG_gidB"/>
    <property type="match status" value="1"/>
</dbReference>
<feature type="binding site" evidence="6">
    <location>
        <position position="78"/>
    </location>
    <ligand>
        <name>S-adenosyl-L-methionine</name>
        <dbReference type="ChEBI" id="CHEBI:59789"/>
    </ligand>
</feature>
<comment type="catalytic activity">
    <reaction evidence="6">
        <text>guanosine(527) in 16S rRNA + S-adenosyl-L-methionine = N(7)-methylguanosine(527) in 16S rRNA + S-adenosyl-L-homocysteine</text>
        <dbReference type="Rhea" id="RHEA:42732"/>
        <dbReference type="Rhea" id="RHEA-COMP:10209"/>
        <dbReference type="Rhea" id="RHEA-COMP:10210"/>
        <dbReference type="ChEBI" id="CHEBI:57856"/>
        <dbReference type="ChEBI" id="CHEBI:59789"/>
        <dbReference type="ChEBI" id="CHEBI:74269"/>
        <dbReference type="ChEBI" id="CHEBI:74480"/>
        <dbReference type="EC" id="2.1.1.170"/>
    </reaction>
</comment>
<keyword evidence="3 6" id="KW-0489">Methyltransferase</keyword>
<evidence type="ECO:0000256" key="4">
    <source>
        <dbReference type="ARBA" id="ARBA00022679"/>
    </source>
</evidence>
<comment type="similarity">
    <text evidence="6">Belongs to the methyltransferase superfamily. RNA methyltransferase RsmG family.</text>
</comment>
<dbReference type="PIRSF" id="PIRSF003078">
    <property type="entry name" value="GidB"/>
    <property type="match status" value="1"/>
</dbReference>
<accession>A0ABZ0IFH8</accession>
<dbReference type="EC" id="2.1.1.170" evidence="6"/>
<evidence type="ECO:0000256" key="3">
    <source>
        <dbReference type="ARBA" id="ARBA00022603"/>
    </source>
</evidence>
<reference evidence="7 8" key="1">
    <citation type="submission" date="2023-10" db="EMBL/GenBank/DDBJ databases">
        <title>Two novel species belonging to the OM43/NOR5 clade.</title>
        <authorList>
            <person name="Park M."/>
        </authorList>
    </citation>
    <scope>NUCLEOTIDE SEQUENCE [LARGE SCALE GENOMIC DNA]</scope>
    <source>
        <strain evidence="7 8">IMCC45268</strain>
    </source>
</reference>
<evidence type="ECO:0000256" key="6">
    <source>
        <dbReference type="HAMAP-Rule" id="MF_00074"/>
    </source>
</evidence>
<keyword evidence="2 6" id="KW-0698">rRNA processing</keyword>
<organism evidence="7 8">
    <name type="scientific">Congregibacter brevis</name>
    <dbReference type="NCBI Taxonomy" id="3081201"/>
    <lineage>
        <taxon>Bacteria</taxon>
        <taxon>Pseudomonadati</taxon>
        <taxon>Pseudomonadota</taxon>
        <taxon>Gammaproteobacteria</taxon>
        <taxon>Cellvibrionales</taxon>
        <taxon>Halieaceae</taxon>
        <taxon>Congregibacter</taxon>
    </lineage>
</organism>
<evidence type="ECO:0000256" key="5">
    <source>
        <dbReference type="ARBA" id="ARBA00022691"/>
    </source>
</evidence>
<sequence length="211" mass="23405">MRSQLSQGLSGLDIDLSEAQQDLLIQYLELLSRWNKTYNLTAIRDESSMVTKHLLDSLAVLPHLRGRRFIDVGTGAGLPGIPLAIASPERHFSLLDSNGKKTRFLVHAANELALGNVEVVKSRVADFVPKIAYDGVLSRAFASLDDMIDGCRHMLTSSGEFFAMKGQRPDEELKQVDTGLMQVSVVDLQVPGLSEYRCLLRICPRENLEHS</sequence>
<comment type="function">
    <text evidence="6">Specifically methylates the N7 position of guanine in position 527 of 16S rRNA.</text>
</comment>
<feature type="binding site" evidence="6">
    <location>
        <position position="73"/>
    </location>
    <ligand>
        <name>S-adenosyl-L-methionine</name>
        <dbReference type="ChEBI" id="CHEBI:59789"/>
    </ligand>
</feature>
<dbReference type="SUPFAM" id="SSF53335">
    <property type="entry name" value="S-adenosyl-L-methionine-dependent methyltransferases"/>
    <property type="match status" value="1"/>
</dbReference>
<dbReference type="InterPro" id="IPR029063">
    <property type="entry name" value="SAM-dependent_MTases_sf"/>
</dbReference>
<dbReference type="Proteomes" id="UP001626549">
    <property type="component" value="Chromosome"/>
</dbReference>
<dbReference type="HAMAP" id="MF_00074">
    <property type="entry name" value="16SrRNA_methyltr_G"/>
    <property type="match status" value="1"/>
</dbReference>
<keyword evidence="1 6" id="KW-0963">Cytoplasm</keyword>
<evidence type="ECO:0000313" key="8">
    <source>
        <dbReference type="Proteomes" id="UP001626549"/>
    </source>
</evidence>
<keyword evidence="5 6" id="KW-0949">S-adenosyl-L-methionine</keyword>
<keyword evidence="8" id="KW-1185">Reference proteome</keyword>
<keyword evidence="4 6" id="KW-0808">Transferase</keyword>
<dbReference type="CDD" id="cd02440">
    <property type="entry name" value="AdoMet_MTases"/>
    <property type="match status" value="1"/>
</dbReference>